<organism evidence="4 5">
    <name type="scientific">Candidatus Ventrousia excrementavium</name>
    <dbReference type="NCBI Taxonomy" id="2840961"/>
    <lineage>
        <taxon>Bacteria</taxon>
        <taxon>Bacillati</taxon>
        <taxon>Bacillota</taxon>
        <taxon>Clostridia</taxon>
        <taxon>Eubacteriales</taxon>
        <taxon>Clostridiaceae</taxon>
        <taxon>Clostridiaceae incertae sedis</taxon>
        <taxon>Candidatus Ventrousia</taxon>
    </lineage>
</organism>
<reference evidence="4" key="1">
    <citation type="submission" date="2020-10" db="EMBL/GenBank/DDBJ databases">
        <authorList>
            <person name="Gilroy R."/>
        </authorList>
    </citation>
    <scope>NUCLEOTIDE SEQUENCE</scope>
    <source>
        <strain evidence="4">CHK191-8634</strain>
    </source>
</reference>
<gene>
    <name evidence="4" type="ORF">IAB67_07960</name>
</gene>
<dbReference type="PIRSF" id="PIRSF016184">
    <property type="entry name" value="PhzC_PhzF"/>
    <property type="match status" value="1"/>
</dbReference>
<reference evidence="4" key="2">
    <citation type="journal article" date="2021" name="PeerJ">
        <title>Extensive microbial diversity within the chicken gut microbiome revealed by metagenomics and culture.</title>
        <authorList>
            <person name="Gilroy R."/>
            <person name="Ravi A."/>
            <person name="Getino M."/>
            <person name="Pursley I."/>
            <person name="Horton D.L."/>
            <person name="Alikhan N.F."/>
            <person name="Baker D."/>
            <person name="Gharbi K."/>
            <person name="Hall N."/>
            <person name="Watson M."/>
            <person name="Adriaenssens E.M."/>
            <person name="Foster-Nyarko E."/>
            <person name="Jarju S."/>
            <person name="Secka A."/>
            <person name="Antonio M."/>
            <person name="Oren A."/>
            <person name="Chaudhuri R.R."/>
            <person name="La Ragione R."/>
            <person name="Hildebrand F."/>
            <person name="Pallen M.J."/>
        </authorList>
    </citation>
    <scope>NUCLEOTIDE SEQUENCE</scope>
    <source>
        <strain evidence="4">CHK191-8634</strain>
    </source>
</reference>
<evidence type="ECO:0000313" key="5">
    <source>
        <dbReference type="Proteomes" id="UP000824073"/>
    </source>
</evidence>
<evidence type="ECO:0000256" key="1">
    <source>
        <dbReference type="ARBA" id="ARBA00008270"/>
    </source>
</evidence>
<dbReference type="Pfam" id="PF02567">
    <property type="entry name" value="PhzC-PhzF"/>
    <property type="match status" value="1"/>
</dbReference>
<comment type="caution">
    <text evidence="4">The sequence shown here is derived from an EMBL/GenBank/DDBJ whole genome shotgun (WGS) entry which is preliminary data.</text>
</comment>
<dbReference type="Proteomes" id="UP000824073">
    <property type="component" value="Unassembled WGS sequence"/>
</dbReference>
<comment type="similarity">
    <text evidence="1">Belongs to the PhzF family.</text>
</comment>
<evidence type="ECO:0000256" key="3">
    <source>
        <dbReference type="PIRSR" id="PIRSR016184-1"/>
    </source>
</evidence>
<evidence type="ECO:0000256" key="2">
    <source>
        <dbReference type="ARBA" id="ARBA00023235"/>
    </source>
</evidence>
<proteinExistence type="inferred from homology"/>
<dbReference type="PANTHER" id="PTHR13774">
    <property type="entry name" value="PHENAZINE BIOSYNTHESIS PROTEIN"/>
    <property type="match status" value="1"/>
</dbReference>
<dbReference type="SUPFAM" id="SSF54506">
    <property type="entry name" value="Diaminopimelate epimerase-like"/>
    <property type="match status" value="1"/>
</dbReference>
<dbReference type="Gene3D" id="3.10.310.10">
    <property type="entry name" value="Diaminopimelate Epimerase, Chain A, domain 1"/>
    <property type="match status" value="2"/>
</dbReference>
<dbReference type="AlphaFoldDB" id="A0A9D1IXT7"/>
<dbReference type="InterPro" id="IPR003719">
    <property type="entry name" value="Phenazine_PhzF-like"/>
</dbReference>
<dbReference type="GO" id="GO:0005737">
    <property type="term" value="C:cytoplasm"/>
    <property type="evidence" value="ECO:0007669"/>
    <property type="project" value="TreeGrafter"/>
</dbReference>
<feature type="active site" evidence="3">
    <location>
        <position position="44"/>
    </location>
</feature>
<dbReference type="GO" id="GO:0016853">
    <property type="term" value="F:isomerase activity"/>
    <property type="evidence" value="ECO:0007669"/>
    <property type="project" value="UniProtKB-KW"/>
</dbReference>
<keyword evidence="2" id="KW-0413">Isomerase</keyword>
<sequence length="260" mass="28450">MKQYIVDAFTERVFGGNPAAVCVMDSWLPDSLMMNITVENNLSETAFAVREGDKYHLRWFTPGGEIDLCGHATLATAFVIMRFVEPQLDKVVFSTLSGDLTVSCTDGLFEMDFPAYSLRPVEVTQVMIDAIGAVPQQAYMGRDLLCVFENEDVVRQLRPDMEKLCGLDGLLLQATAAGNVEGGFDCVSRSFAPKLNVPEDPVCGSGHCHIAPYWADRLKKESLVACQASRRGGTLYCTVHDGRVTLAGKAALFSEAELHV</sequence>
<protein>
    <submittedName>
        <fullName evidence="4">PhzF family phenazine biosynthesis protein</fullName>
    </submittedName>
</protein>
<name>A0A9D1IXT7_9CLOT</name>
<dbReference type="NCBIfam" id="TIGR00654">
    <property type="entry name" value="PhzF_family"/>
    <property type="match status" value="1"/>
</dbReference>
<accession>A0A9D1IXT7</accession>
<evidence type="ECO:0000313" key="4">
    <source>
        <dbReference type="EMBL" id="HIU44212.1"/>
    </source>
</evidence>
<dbReference type="EMBL" id="DVMR01000060">
    <property type="protein sequence ID" value="HIU44212.1"/>
    <property type="molecule type" value="Genomic_DNA"/>
</dbReference>
<dbReference type="PANTHER" id="PTHR13774:SF17">
    <property type="entry name" value="PHENAZINE BIOSYNTHESIS-LIKE DOMAIN-CONTAINING PROTEIN"/>
    <property type="match status" value="1"/>
</dbReference>